<evidence type="ECO:0000313" key="2">
    <source>
        <dbReference type="EMBL" id="RVW70765.1"/>
    </source>
</evidence>
<dbReference type="PROSITE" id="PS50878">
    <property type="entry name" value="RT_POL"/>
    <property type="match status" value="1"/>
</dbReference>
<organism evidence="2 3">
    <name type="scientific">Vitis vinifera</name>
    <name type="common">Grape</name>
    <dbReference type="NCBI Taxonomy" id="29760"/>
    <lineage>
        <taxon>Eukaryota</taxon>
        <taxon>Viridiplantae</taxon>
        <taxon>Streptophyta</taxon>
        <taxon>Embryophyta</taxon>
        <taxon>Tracheophyta</taxon>
        <taxon>Spermatophyta</taxon>
        <taxon>Magnoliopsida</taxon>
        <taxon>eudicotyledons</taxon>
        <taxon>Gunneridae</taxon>
        <taxon>Pentapetalae</taxon>
        <taxon>rosids</taxon>
        <taxon>Vitales</taxon>
        <taxon>Vitaceae</taxon>
        <taxon>Viteae</taxon>
        <taxon>Vitis</taxon>
    </lineage>
</organism>
<proteinExistence type="predicted"/>
<dbReference type="CDD" id="cd01650">
    <property type="entry name" value="RT_nLTR_like"/>
    <property type="match status" value="1"/>
</dbReference>
<sequence length="552" mass="62697">MKTKKDFWAKWGPIIMVHQSRSCLLSQKSEVKGSALWGIVDFMSPSVPDLPSSVIQSQFPMENRVISFFFSKKDDDGTLGHISIGNPNLNVEESQSPYPNQLLESFNPIMYKPNLPNEVSNLITVSQGDVVVSPSGKFQKGGLSPWKMTKETKNVECDRRFVGSVWTVRNKEWAALLAYGASGGILIIWDSKNCAVRRWRNKKFIKVLENERGLVLNNSESITEEILLYFEKLYSSPTGESWRVEGLDWSPISEKSAFRLESLFTEEEISKAIFQLDKDKASELDDFTIAVFQDCWDVIKEDLVRVFAKPISLITSLYKIIAKVLSGCLRGVLHETIHSTQGAFVQGRQILDAVLIANEIVNEKKRSGEEGVVFKIDFEKAYDHVSLDFLDHVLEKKEFSPRWRKWMRGGLSTVSFAVLVNGNAKGWVKAFIGLRQGHPLSTFLFTLVINVLSMMLLRTEERNSLEGFSMGRNKTRMFHLQFVDDTIFFSNTREEDLQTLKSLLLVFGHIFGLKVNLNKSNINGINLEQNHLSRLAELLDCKASSWPISTYP</sequence>
<dbReference type="Proteomes" id="UP000288805">
    <property type="component" value="Unassembled WGS sequence"/>
</dbReference>
<dbReference type="PANTHER" id="PTHR46890:SF50">
    <property type="entry name" value="RNA-DIRECTED DNA POLYMERASE, EUKARYOTA, REVERSE TRANSCRIPTASE ZINC-BINDING DOMAIN PROTEIN-RELATED"/>
    <property type="match status" value="1"/>
</dbReference>
<dbReference type="InterPro" id="IPR000477">
    <property type="entry name" value="RT_dom"/>
</dbReference>
<evidence type="ECO:0000259" key="1">
    <source>
        <dbReference type="PROSITE" id="PS50878"/>
    </source>
</evidence>
<dbReference type="AlphaFoldDB" id="A0A438GEX9"/>
<reference evidence="2 3" key="1">
    <citation type="journal article" date="2018" name="PLoS Genet.">
        <title>Population sequencing reveals clonal diversity and ancestral inbreeding in the grapevine cultivar Chardonnay.</title>
        <authorList>
            <person name="Roach M.J."/>
            <person name="Johnson D.L."/>
            <person name="Bohlmann J."/>
            <person name="van Vuuren H.J."/>
            <person name="Jones S.J."/>
            <person name="Pretorius I.S."/>
            <person name="Schmidt S.A."/>
            <person name="Borneman A.R."/>
        </authorList>
    </citation>
    <scope>NUCLEOTIDE SEQUENCE [LARGE SCALE GENOMIC DNA]</scope>
    <source>
        <strain evidence="3">cv. Chardonnay</strain>
        <tissue evidence="2">Leaf</tissue>
    </source>
</reference>
<gene>
    <name evidence="2" type="primary">YTX2_245</name>
    <name evidence="2" type="ORF">CK203_058026</name>
</gene>
<protein>
    <submittedName>
        <fullName evidence="2">Transposon TX1 uncharacterized 149 kDa protein</fullName>
    </submittedName>
</protein>
<comment type="caution">
    <text evidence="2">The sequence shown here is derived from an EMBL/GenBank/DDBJ whole genome shotgun (WGS) entry which is preliminary data.</text>
</comment>
<dbReference type="SUPFAM" id="SSF56672">
    <property type="entry name" value="DNA/RNA polymerases"/>
    <property type="match status" value="1"/>
</dbReference>
<accession>A0A438GEX9</accession>
<dbReference type="Pfam" id="PF00078">
    <property type="entry name" value="RVT_1"/>
    <property type="match status" value="1"/>
</dbReference>
<dbReference type="InterPro" id="IPR052343">
    <property type="entry name" value="Retrotransposon-Effector_Assoc"/>
</dbReference>
<dbReference type="EMBL" id="QGNW01000455">
    <property type="protein sequence ID" value="RVW70765.1"/>
    <property type="molecule type" value="Genomic_DNA"/>
</dbReference>
<feature type="domain" description="Reverse transcriptase" evidence="1">
    <location>
        <begin position="302"/>
        <end position="539"/>
    </location>
</feature>
<dbReference type="InterPro" id="IPR043502">
    <property type="entry name" value="DNA/RNA_pol_sf"/>
</dbReference>
<evidence type="ECO:0000313" key="3">
    <source>
        <dbReference type="Proteomes" id="UP000288805"/>
    </source>
</evidence>
<dbReference type="PANTHER" id="PTHR46890">
    <property type="entry name" value="NON-LTR RETROLELEMENT REVERSE TRANSCRIPTASE-LIKE PROTEIN-RELATED"/>
    <property type="match status" value="1"/>
</dbReference>
<name>A0A438GEX9_VITVI</name>